<dbReference type="Proteomes" id="UP001162131">
    <property type="component" value="Unassembled WGS sequence"/>
</dbReference>
<keyword evidence="3" id="KW-1185">Reference proteome</keyword>
<dbReference type="EMBL" id="CAJZBQ010000008">
    <property type="protein sequence ID" value="CAG9312682.1"/>
    <property type="molecule type" value="Genomic_DNA"/>
</dbReference>
<evidence type="ECO:0000313" key="3">
    <source>
        <dbReference type="Proteomes" id="UP001162131"/>
    </source>
</evidence>
<reference evidence="2" key="1">
    <citation type="submission" date="2021-09" db="EMBL/GenBank/DDBJ databases">
        <authorList>
            <consortium name="AG Swart"/>
            <person name="Singh M."/>
            <person name="Singh A."/>
            <person name="Seah K."/>
            <person name="Emmerich C."/>
        </authorList>
    </citation>
    <scope>NUCLEOTIDE SEQUENCE</scope>
    <source>
        <strain evidence="2">ATCC30299</strain>
    </source>
</reference>
<keyword evidence="1" id="KW-1133">Transmembrane helix</keyword>
<evidence type="ECO:0000256" key="1">
    <source>
        <dbReference type="SAM" id="Phobius"/>
    </source>
</evidence>
<gene>
    <name evidence="2" type="ORF">BSTOLATCC_MIC7206</name>
</gene>
<name>A0AAU9IHM8_9CILI</name>
<dbReference type="AlphaFoldDB" id="A0AAU9IHM8"/>
<keyword evidence="1" id="KW-0812">Transmembrane</keyword>
<feature type="transmembrane region" description="Helical" evidence="1">
    <location>
        <begin position="6"/>
        <end position="30"/>
    </location>
</feature>
<accession>A0AAU9IHM8</accession>
<protein>
    <submittedName>
        <fullName evidence="2">Uncharacterized protein</fullName>
    </submittedName>
</protein>
<keyword evidence="1" id="KW-0472">Membrane</keyword>
<sequence length="132" mass="15138">MTEDLLVFVVLRTPTASFFITALIGIKLFAWSMSDFTSSLYHSWDKEKIPLLRSDLAKTHPDFLKLWNLLAWGWVYSPDTPDNCSICNILKSSQRWKNFKSNPRPPFSHQLVLKLKSSIPKPPAGFLQPKTS</sequence>
<proteinExistence type="predicted"/>
<evidence type="ECO:0000313" key="2">
    <source>
        <dbReference type="EMBL" id="CAG9312682.1"/>
    </source>
</evidence>
<comment type="caution">
    <text evidence="2">The sequence shown here is derived from an EMBL/GenBank/DDBJ whole genome shotgun (WGS) entry which is preliminary data.</text>
</comment>
<organism evidence="2 3">
    <name type="scientific">Blepharisma stoltei</name>
    <dbReference type="NCBI Taxonomy" id="1481888"/>
    <lineage>
        <taxon>Eukaryota</taxon>
        <taxon>Sar</taxon>
        <taxon>Alveolata</taxon>
        <taxon>Ciliophora</taxon>
        <taxon>Postciliodesmatophora</taxon>
        <taxon>Heterotrichea</taxon>
        <taxon>Heterotrichida</taxon>
        <taxon>Blepharismidae</taxon>
        <taxon>Blepharisma</taxon>
    </lineage>
</organism>